<dbReference type="PANTHER" id="PTHR30028:SF0">
    <property type="entry name" value="PROTEIN ALUMINUM SENSITIVE 3"/>
    <property type="match status" value="1"/>
</dbReference>
<feature type="transmembrane region" description="Helical" evidence="6">
    <location>
        <begin position="38"/>
        <end position="56"/>
    </location>
</feature>
<feature type="transmembrane region" description="Helical" evidence="6">
    <location>
        <begin position="187"/>
        <end position="209"/>
    </location>
</feature>
<feature type="transmembrane region" description="Helical" evidence="6">
    <location>
        <begin position="6"/>
        <end position="26"/>
    </location>
</feature>
<dbReference type="PANTHER" id="PTHR30028">
    <property type="entry name" value="UPF0014 INNER MEMBRANE PROTEIN YBBM-RELATED"/>
    <property type="match status" value="1"/>
</dbReference>
<keyword evidence="5 6" id="KW-0472">Membrane</keyword>
<evidence type="ECO:0000313" key="7">
    <source>
        <dbReference type="EMBL" id="PWD98066.1"/>
    </source>
</evidence>
<evidence type="ECO:0000256" key="2">
    <source>
        <dbReference type="ARBA" id="ARBA00005268"/>
    </source>
</evidence>
<dbReference type="RefSeq" id="WP_109265709.1">
    <property type="nucleotide sequence ID" value="NZ_QEWP01000019.1"/>
</dbReference>
<protein>
    <submittedName>
        <fullName evidence="7">ABC transporter permease</fullName>
    </submittedName>
</protein>
<dbReference type="OrthoDB" id="9791807at2"/>
<evidence type="ECO:0000256" key="5">
    <source>
        <dbReference type="ARBA" id="ARBA00023136"/>
    </source>
</evidence>
<evidence type="ECO:0000256" key="6">
    <source>
        <dbReference type="SAM" id="Phobius"/>
    </source>
</evidence>
<comment type="caution">
    <text evidence="7">The sequence shown here is derived from an EMBL/GenBank/DDBJ whole genome shotgun (WGS) entry which is preliminary data.</text>
</comment>
<sequence>MIDIEIVDLLIGFSILVLPIIVFLYFRIRLIKDLLVSILRMIGQLFLVAVYLEWIFEKNNAWINSLWVVVMILIGAGTVLKRVKLNWKEYLFPFILAGFISMIIIDSFFLGLVLKLDYVFDARYFVPISGMVLGNSLNHNIVGLSTYFDGLSQKRELYYFILTNSGSKKKAILPFIQDALIKGLNPLLANMSVIGLISLPGMMTGQILGGASPVVAIKYQVMIMLAIFVGCTMTLVLSVLFSGRFLFDDYGRVKEHGA</sequence>
<evidence type="ECO:0000256" key="4">
    <source>
        <dbReference type="ARBA" id="ARBA00022989"/>
    </source>
</evidence>
<dbReference type="EMBL" id="QEWP01000019">
    <property type="protein sequence ID" value="PWD98066.1"/>
    <property type="molecule type" value="Genomic_DNA"/>
</dbReference>
<feature type="transmembrane region" description="Helical" evidence="6">
    <location>
        <begin position="221"/>
        <end position="241"/>
    </location>
</feature>
<comment type="subcellular location">
    <subcellularLocation>
        <location evidence="1">Membrane</location>
        <topology evidence="1">Multi-pass membrane protein</topology>
    </subcellularLocation>
</comment>
<dbReference type="GO" id="GO:0005886">
    <property type="term" value="C:plasma membrane"/>
    <property type="evidence" value="ECO:0007669"/>
    <property type="project" value="TreeGrafter"/>
</dbReference>
<keyword evidence="3 6" id="KW-0812">Transmembrane</keyword>
<dbReference type="InterPro" id="IPR005226">
    <property type="entry name" value="UPF0014_fam"/>
</dbReference>
<feature type="transmembrane region" description="Helical" evidence="6">
    <location>
        <begin position="92"/>
        <end position="114"/>
    </location>
</feature>
<name>A0A2U2B4T4_9BACT</name>
<keyword evidence="4 6" id="KW-1133">Transmembrane helix</keyword>
<reference evidence="7 8" key="1">
    <citation type="submission" date="2018-05" db="EMBL/GenBank/DDBJ databases">
        <title>Marinilabilia rubrum sp. nov., isolated from saltern sediment.</title>
        <authorList>
            <person name="Zhang R."/>
        </authorList>
    </citation>
    <scope>NUCLEOTIDE SEQUENCE [LARGE SCALE GENOMIC DNA]</scope>
    <source>
        <strain evidence="7 8">WTE16</strain>
    </source>
</reference>
<dbReference type="Proteomes" id="UP000244956">
    <property type="component" value="Unassembled WGS sequence"/>
</dbReference>
<evidence type="ECO:0000256" key="1">
    <source>
        <dbReference type="ARBA" id="ARBA00004141"/>
    </source>
</evidence>
<evidence type="ECO:0000256" key="3">
    <source>
        <dbReference type="ARBA" id="ARBA00022692"/>
    </source>
</evidence>
<feature type="transmembrane region" description="Helical" evidence="6">
    <location>
        <begin position="62"/>
        <end position="80"/>
    </location>
</feature>
<gene>
    <name evidence="7" type="ORF">DDZ16_17135</name>
</gene>
<comment type="similarity">
    <text evidence="2">Belongs to the UPF0014 family.</text>
</comment>
<keyword evidence="8" id="KW-1185">Reference proteome</keyword>
<organism evidence="7 8">
    <name type="scientific">Marinilabilia rubra</name>
    <dbReference type="NCBI Taxonomy" id="2162893"/>
    <lineage>
        <taxon>Bacteria</taxon>
        <taxon>Pseudomonadati</taxon>
        <taxon>Bacteroidota</taxon>
        <taxon>Bacteroidia</taxon>
        <taxon>Marinilabiliales</taxon>
        <taxon>Marinilabiliaceae</taxon>
        <taxon>Marinilabilia</taxon>
    </lineage>
</organism>
<proteinExistence type="inferred from homology"/>
<evidence type="ECO:0000313" key="8">
    <source>
        <dbReference type="Proteomes" id="UP000244956"/>
    </source>
</evidence>
<dbReference type="Pfam" id="PF03649">
    <property type="entry name" value="UPF0014"/>
    <property type="match status" value="1"/>
</dbReference>
<accession>A0A2U2B4T4</accession>
<dbReference type="AlphaFoldDB" id="A0A2U2B4T4"/>